<evidence type="ECO:0000313" key="2">
    <source>
        <dbReference type="EMBL" id="KAF2260209.1"/>
    </source>
</evidence>
<proteinExistence type="predicted"/>
<protein>
    <submittedName>
        <fullName evidence="2">Uncharacterized protein</fullName>
    </submittedName>
</protein>
<reference evidence="3" key="1">
    <citation type="journal article" date="2020" name="Stud. Mycol.">
        <title>101 Dothideomycetes genomes: A test case for predicting lifestyles and emergence of pathogens.</title>
        <authorList>
            <person name="Haridas S."/>
            <person name="Albert R."/>
            <person name="Binder M."/>
            <person name="Bloem J."/>
            <person name="LaButti K."/>
            <person name="Salamov A."/>
            <person name="Andreopoulos B."/>
            <person name="Baker S."/>
            <person name="Barry K."/>
            <person name="Bills G."/>
            <person name="Bluhm B."/>
            <person name="Cannon C."/>
            <person name="Castanera R."/>
            <person name="Culley D."/>
            <person name="Daum C."/>
            <person name="Ezra D."/>
            <person name="Gonzalez J."/>
            <person name="Henrissat B."/>
            <person name="Kuo A."/>
            <person name="Liang C."/>
            <person name="Lipzen A."/>
            <person name="Lutzoni F."/>
            <person name="Magnuson J."/>
            <person name="Mondo S."/>
            <person name="Nolan M."/>
            <person name="Ohm R."/>
            <person name="Pangilinan J."/>
            <person name="Park H.-J."/>
            <person name="Ramirez L."/>
            <person name="Alfaro M."/>
            <person name="Sun H."/>
            <person name="Tritt A."/>
            <person name="Yoshinaga Y."/>
            <person name="Zwiers L.-H."/>
            <person name="Turgeon B."/>
            <person name="Goodwin S."/>
            <person name="Spatafora J."/>
            <person name="Crous P."/>
            <person name="Grigoriev I."/>
        </authorList>
    </citation>
    <scope>NUCLEOTIDE SEQUENCE [LARGE SCALE GENOMIC DNA]</scope>
    <source>
        <strain evidence="3">CBS 304.66</strain>
    </source>
</reference>
<evidence type="ECO:0000313" key="3">
    <source>
        <dbReference type="Proteomes" id="UP000800093"/>
    </source>
</evidence>
<gene>
    <name evidence="2" type="ORF">CC78DRAFT_37621</name>
</gene>
<keyword evidence="3" id="KW-1185">Reference proteome</keyword>
<name>A0A9P4K665_9PLEO</name>
<dbReference type="OrthoDB" id="2322999at2759"/>
<accession>A0A9P4K665</accession>
<evidence type="ECO:0000256" key="1">
    <source>
        <dbReference type="SAM" id="MobiDB-lite"/>
    </source>
</evidence>
<dbReference type="EMBL" id="ML986687">
    <property type="protein sequence ID" value="KAF2260209.1"/>
    <property type="molecule type" value="Genomic_DNA"/>
</dbReference>
<feature type="region of interest" description="Disordered" evidence="1">
    <location>
        <begin position="212"/>
        <end position="232"/>
    </location>
</feature>
<sequence length="266" mass="29711">MVTTHVAVQPVPGLHVPLTLVDLNNSTTTYNGLPRIFSDMDINQNHVKNLLAILMKHGLREKIGIHRLHKHDDIPQEQVKLETRLETRPGKWIKPVPINSLDLNKIHPIVFKFVFELVTGELHLRLDPYEFGEGPSPVSLCDVDNDCIREAADYVNRNNLVDAIALELLDSARDEQAKESTAEVEVGKYGTIVLPKSMMIGGKLIPTGWPDINQPYDPEGEPPPGEHWNEAKKPDGAVTHKVHVDAVENERELLNDLVRQGVIIGA</sequence>
<organism evidence="2 3">
    <name type="scientific">Lojkania enalia</name>
    <dbReference type="NCBI Taxonomy" id="147567"/>
    <lineage>
        <taxon>Eukaryota</taxon>
        <taxon>Fungi</taxon>
        <taxon>Dikarya</taxon>
        <taxon>Ascomycota</taxon>
        <taxon>Pezizomycotina</taxon>
        <taxon>Dothideomycetes</taxon>
        <taxon>Pleosporomycetidae</taxon>
        <taxon>Pleosporales</taxon>
        <taxon>Pleosporales incertae sedis</taxon>
        <taxon>Lojkania</taxon>
    </lineage>
</organism>
<dbReference type="AlphaFoldDB" id="A0A9P4K665"/>
<dbReference type="Proteomes" id="UP000800093">
    <property type="component" value="Unassembled WGS sequence"/>
</dbReference>
<comment type="caution">
    <text evidence="2">The sequence shown here is derived from an EMBL/GenBank/DDBJ whole genome shotgun (WGS) entry which is preliminary data.</text>
</comment>